<evidence type="ECO:0000313" key="3">
    <source>
        <dbReference type="Proteomes" id="UP001163283"/>
    </source>
</evidence>
<dbReference type="Proteomes" id="UP001163283">
    <property type="component" value="Chromosome"/>
</dbReference>
<protein>
    <submittedName>
        <fullName evidence="2">DUF2004 domain-containing protein</fullName>
    </submittedName>
</protein>
<name>A0AAQ2Q0Q8_MORBO</name>
<sequence>MTTHSYFGELNLGDWFIWRSNISIPQIQENPIVLLLEVNSGKIEPTTDFLDKSAKHFQNIESLHQKAVIELINYLNDDDYFIDEHIEQCDLPALTALIESDDLTNENFVKLLKLQSVSGWYGENCQIVMDYMIDPEQSDRILAVKFDLDGNFNKVSWES</sequence>
<proteinExistence type="predicted"/>
<evidence type="ECO:0000313" key="1">
    <source>
        <dbReference type="EMBL" id="UZA02237.1"/>
    </source>
</evidence>
<dbReference type="KEGG" id="mboi:DQF64_09405"/>
<dbReference type="Proteomes" id="UP001163632">
    <property type="component" value="Chromosome"/>
</dbReference>
<dbReference type="EMBL" id="CP087830">
    <property type="protein sequence ID" value="UZA02237.1"/>
    <property type="molecule type" value="Genomic_DNA"/>
</dbReference>
<dbReference type="GeneID" id="77188204"/>
<gene>
    <name evidence="1" type="ORF">LP092_09595</name>
    <name evidence="2" type="ORF">LP129_09550</name>
</gene>
<dbReference type="EMBL" id="CP087781">
    <property type="protein sequence ID" value="UZA50771.1"/>
    <property type="molecule type" value="Genomic_DNA"/>
</dbReference>
<evidence type="ECO:0000313" key="4">
    <source>
        <dbReference type="Proteomes" id="UP001163632"/>
    </source>
</evidence>
<accession>A0AAQ2Q0Q8</accession>
<dbReference type="AlphaFoldDB" id="A0AAQ2Q0Q8"/>
<reference evidence="2 3" key="1">
    <citation type="journal article" date="2022" name="BMC Microbiol.">
        <title>Whole genome sequencing of Moraxella bovis strains from North America reveals two genotypes with different genetic determinants.</title>
        <authorList>
            <person name="Wynn E.L."/>
            <person name="Hille M.M."/>
            <person name="Loy J.D."/>
            <person name="Schuller G."/>
            <person name="Kuhn K.L."/>
            <person name="Dickey A.M."/>
            <person name="Bono J.L."/>
            <person name="Clawson M.L."/>
        </authorList>
    </citation>
    <scope>NUCLEOTIDE SEQUENCE [LARGE SCALE GENOMIC DNA]</scope>
    <source>
        <strain evidence="1">SAM102599</strain>
        <strain evidence="2 3">SAM57978</strain>
    </source>
</reference>
<dbReference type="RefSeq" id="WP_112742428.1">
    <property type="nucleotide sequence ID" value="NZ_CP030241.1"/>
</dbReference>
<keyword evidence="4" id="KW-1185">Reference proteome</keyword>
<evidence type="ECO:0000313" key="2">
    <source>
        <dbReference type="EMBL" id="UZA50771.1"/>
    </source>
</evidence>
<organism evidence="2 3">
    <name type="scientific">Moraxella bovis</name>
    <dbReference type="NCBI Taxonomy" id="476"/>
    <lineage>
        <taxon>Bacteria</taxon>
        <taxon>Pseudomonadati</taxon>
        <taxon>Pseudomonadota</taxon>
        <taxon>Gammaproteobacteria</taxon>
        <taxon>Moraxellales</taxon>
        <taxon>Moraxellaceae</taxon>
        <taxon>Moraxella</taxon>
    </lineage>
</organism>